<dbReference type="InterPro" id="IPR046710">
    <property type="entry name" value="DUF6783"/>
</dbReference>
<dbReference type="Proteomes" id="UP001644719">
    <property type="component" value="Unassembled WGS sequence"/>
</dbReference>
<reference evidence="1 2" key="1">
    <citation type="journal article" date="2020" name="Cell Host Microbe">
        <title>Functional and Genomic Variation between Human-Derived Isolates of Lachnospiraceae Reveals Inter- and Intra-Species Diversity.</title>
        <authorList>
            <person name="Sorbara M.T."/>
            <person name="Littmann E.R."/>
            <person name="Fontana E."/>
            <person name="Moody T.U."/>
            <person name="Kohout C.E."/>
            <person name="Gjonbalaj M."/>
            <person name="Eaton V."/>
            <person name="Seok R."/>
            <person name="Leiner I.M."/>
            <person name="Pamer E.G."/>
        </authorList>
    </citation>
    <scope>NUCLEOTIDE SEQUENCE [LARGE SCALE GENOMIC DNA]</scope>
    <source>
        <strain evidence="1 2">MSK.17.74</strain>
    </source>
</reference>
<comment type="caution">
    <text evidence="1">The sequence shown here is derived from an EMBL/GenBank/DDBJ whole genome shotgun (WGS) entry which is preliminary data.</text>
</comment>
<organism evidence="1 2">
    <name type="scientific">Blautia faecis</name>
    <dbReference type="NCBI Taxonomy" id="871665"/>
    <lineage>
        <taxon>Bacteria</taxon>
        <taxon>Bacillati</taxon>
        <taxon>Bacillota</taxon>
        <taxon>Clostridia</taxon>
        <taxon>Lachnospirales</taxon>
        <taxon>Lachnospiraceae</taxon>
        <taxon>Blautia</taxon>
    </lineage>
</organism>
<evidence type="ECO:0000313" key="2">
    <source>
        <dbReference type="Proteomes" id="UP001644719"/>
    </source>
</evidence>
<proteinExistence type="predicted"/>
<accession>A0ABX2HC03</accession>
<name>A0ABX2HC03_9FIRM</name>
<gene>
    <name evidence="1" type="ORF">G5B17_19570</name>
</gene>
<dbReference type="Pfam" id="PF20574">
    <property type="entry name" value="DUF6783"/>
    <property type="match status" value="1"/>
</dbReference>
<keyword evidence="2" id="KW-1185">Reference proteome</keyword>
<dbReference type="EMBL" id="JAAITS010000085">
    <property type="protein sequence ID" value="NSG87546.1"/>
    <property type="molecule type" value="Genomic_DNA"/>
</dbReference>
<protein>
    <recommendedName>
        <fullName evidence="3">DUF5067 domain-containing protein</fullName>
    </recommendedName>
</protein>
<evidence type="ECO:0000313" key="1">
    <source>
        <dbReference type="EMBL" id="NSG87546.1"/>
    </source>
</evidence>
<evidence type="ECO:0008006" key="3">
    <source>
        <dbReference type="Google" id="ProtNLM"/>
    </source>
</evidence>
<dbReference type="RefSeq" id="WP_173736101.1">
    <property type="nucleotide sequence ID" value="NZ_JAAITS010000085.1"/>
</dbReference>
<sequence>MKIRKSKYHQKSVKVAHCGALIWRKFPTNCDAHLAERFLKGRENNHLLKSLFKLSVIFMTFTASGCTLAVPDAGTDGNGDRLIGAFITSEYLDLYDMEGYLNDHAASLMNNSSITIGNDSRYEGKLVATVDKEGAQSSSEWKISFGDIKGEYILMPVTEDEDGNTSVGNLCSDGVGDPYLNYNVTDDGETQEISATVYQVSGKSEHTQYVNPVFQKENGEIYAMAGNGYSNGVGGSEGNTMAATLSGETTTVENGKTKTEGCKVTVQFATMYKPVRTIIYQMNEANQVLKQTAYKPSEVPDSLRVEGDTAYILAEIRKEDTSGKMVTTRTILNLNSSEDEETQYLETWYPLDNGLISKKDVEIEY</sequence>